<dbReference type="GO" id="GO:0005634">
    <property type="term" value="C:nucleus"/>
    <property type="evidence" value="ECO:0007669"/>
    <property type="project" value="UniProtKB-SubCell"/>
</dbReference>
<evidence type="ECO:0000256" key="1">
    <source>
        <dbReference type="ARBA" id="ARBA00004123"/>
    </source>
</evidence>
<comment type="subcellular location">
    <subcellularLocation>
        <location evidence="1">Nucleus</location>
    </subcellularLocation>
</comment>
<dbReference type="Proteomes" id="UP000228934">
    <property type="component" value="Unassembled WGS sequence"/>
</dbReference>
<evidence type="ECO:0000256" key="5">
    <source>
        <dbReference type="ARBA" id="ARBA00023242"/>
    </source>
</evidence>
<reference evidence="9" key="1">
    <citation type="journal article" date="2017" name="Nat. Commun.">
        <title>The North American bullfrog draft genome provides insight into hormonal regulation of long noncoding RNA.</title>
        <authorList>
            <person name="Hammond S.A."/>
            <person name="Warren R.L."/>
            <person name="Vandervalk B.P."/>
            <person name="Kucuk E."/>
            <person name="Khan H."/>
            <person name="Gibb E.A."/>
            <person name="Pandoh P."/>
            <person name="Kirk H."/>
            <person name="Zhao Y."/>
            <person name="Jones M."/>
            <person name="Mungall A.J."/>
            <person name="Coope R."/>
            <person name="Pleasance S."/>
            <person name="Moore R.A."/>
            <person name="Holt R.A."/>
            <person name="Round J.M."/>
            <person name="Ohora S."/>
            <person name="Walle B.V."/>
            <person name="Veldhoen N."/>
            <person name="Helbing C.C."/>
            <person name="Birol I."/>
        </authorList>
    </citation>
    <scope>NUCLEOTIDE SEQUENCE [LARGE SCALE GENOMIC DNA]</scope>
</reference>
<evidence type="ECO:0000256" key="6">
    <source>
        <dbReference type="ARBA" id="ARBA00039564"/>
    </source>
</evidence>
<evidence type="ECO:0000313" key="8">
    <source>
        <dbReference type="EMBL" id="PIO27025.1"/>
    </source>
</evidence>
<gene>
    <name evidence="8" type="ORF">AB205_0152600</name>
</gene>
<dbReference type="GO" id="GO:0005737">
    <property type="term" value="C:cytoplasm"/>
    <property type="evidence" value="ECO:0007669"/>
    <property type="project" value="UniProtKB-ARBA"/>
</dbReference>
<sequence>MLLKVEDLVTGRRTEKDTGDFVTGNFRHGEYETAITLEKQDDLKTTSKSLLEREEEKQAEQKKLKAELLKKKIDERPKLDNLEDLQTIIKLRKRKRCKKVKVPVVKEPEPEPVIEHVDEATFLKAALENKMPIIEKFLADGGDPNACDEYRRTALHRACSEGHLAILEKLIEAGADLEFHDMLESTAIHWTCRGGSVEVLKYILNKGANINARDKEGDTPMHDGVRLNRYKMMRLLIMYGANFSIKNCAGKTPMELVLQWQNGAKEIFGGLQEKSYKSSHIQNF</sequence>
<evidence type="ECO:0000256" key="7">
    <source>
        <dbReference type="PROSITE-ProRule" id="PRU00023"/>
    </source>
</evidence>
<dbReference type="Pfam" id="PF12796">
    <property type="entry name" value="Ank_2"/>
    <property type="match status" value="2"/>
</dbReference>
<dbReference type="EMBL" id="KV941892">
    <property type="protein sequence ID" value="PIO27025.1"/>
    <property type="molecule type" value="Genomic_DNA"/>
</dbReference>
<dbReference type="PANTHER" id="PTHR24126:SF7">
    <property type="entry name" value="ANKYRIN REPEAT DOMAIN-CONTAINING PROTEIN 1"/>
    <property type="match status" value="1"/>
</dbReference>
<dbReference type="GO" id="GO:0061629">
    <property type="term" value="F:RNA polymerase II-specific DNA-binding transcription factor binding"/>
    <property type="evidence" value="ECO:0007669"/>
    <property type="project" value="TreeGrafter"/>
</dbReference>
<accession>A0A2G9RGY0</accession>
<protein>
    <recommendedName>
        <fullName evidence="6">Ankyrin repeat domain-containing protein 1</fullName>
    </recommendedName>
</protein>
<feature type="repeat" description="ANK" evidence="7">
    <location>
        <begin position="216"/>
        <end position="248"/>
    </location>
</feature>
<evidence type="ECO:0000256" key="2">
    <source>
        <dbReference type="ARBA" id="ARBA00022737"/>
    </source>
</evidence>
<keyword evidence="2" id="KW-0677">Repeat</keyword>
<dbReference type="SUPFAM" id="SSF48403">
    <property type="entry name" value="Ankyrin repeat"/>
    <property type="match status" value="1"/>
</dbReference>
<evidence type="ECO:0000256" key="3">
    <source>
        <dbReference type="ARBA" id="ARBA00023043"/>
    </source>
</evidence>
<dbReference type="PROSITE" id="PS50088">
    <property type="entry name" value="ANK_REPEAT"/>
    <property type="match status" value="3"/>
</dbReference>
<dbReference type="PRINTS" id="PR01415">
    <property type="entry name" value="ANKYRIN"/>
</dbReference>
<dbReference type="PANTHER" id="PTHR24126">
    <property type="entry name" value="ANKYRIN REPEAT, PH AND SEC7 DOMAIN CONTAINING PROTEIN SECG-RELATED"/>
    <property type="match status" value="1"/>
</dbReference>
<evidence type="ECO:0000256" key="4">
    <source>
        <dbReference type="ARBA" id="ARBA00023054"/>
    </source>
</evidence>
<dbReference type="Gene3D" id="1.25.40.20">
    <property type="entry name" value="Ankyrin repeat-containing domain"/>
    <property type="match status" value="1"/>
</dbReference>
<evidence type="ECO:0000313" key="9">
    <source>
        <dbReference type="Proteomes" id="UP000228934"/>
    </source>
</evidence>
<dbReference type="InterPro" id="IPR036770">
    <property type="entry name" value="Ankyrin_rpt-contain_sf"/>
</dbReference>
<dbReference type="FunFam" id="1.25.40.20:FF:000183">
    <property type="entry name" value="ankyrin repeat domain-containing protein 1"/>
    <property type="match status" value="1"/>
</dbReference>
<dbReference type="GO" id="GO:0006357">
    <property type="term" value="P:regulation of transcription by RNA polymerase II"/>
    <property type="evidence" value="ECO:0007669"/>
    <property type="project" value="TreeGrafter"/>
</dbReference>
<dbReference type="InterPro" id="IPR002110">
    <property type="entry name" value="Ankyrin_rpt"/>
</dbReference>
<keyword evidence="9" id="KW-1185">Reference proteome</keyword>
<dbReference type="PROSITE" id="PS50297">
    <property type="entry name" value="ANK_REP_REGION"/>
    <property type="match status" value="3"/>
</dbReference>
<dbReference type="OrthoDB" id="426293at2759"/>
<feature type="repeat" description="ANK" evidence="7">
    <location>
        <begin position="183"/>
        <end position="215"/>
    </location>
</feature>
<name>A0A2G9RGY0_AQUCT</name>
<keyword evidence="5" id="KW-0539">Nucleus</keyword>
<feature type="repeat" description="ANK" evidence="7">
    <location>
        <begin position="150"/>
        <end position="182"/>
    </location>
</feature>
<dbReference type="AlphaFoldDB" id="A0A2G9RGY0"/>
<dbReference type="SMART" id="SM00248">
    <property type="entry name" value="ANK"/>
    <property type="match status" value="4"/>
</dbReference>
<keyword evidence="3 7" id="KW-0040">ANK repeat</keyword>
<keyword evidence="4" id="KW-0175">Coiled coil</keyword>
<organism evidence="8 9">
    <name type="scientific">Aquarana catesbeiana</name>
    <name type="common">American bullfrog</name>
    <name type="synonym">Rana catesbeiana</name>
    <dbReference type="NCBI Taxonomy" id="8400"/>
    <lineage>
        <taxon>Eukaryota</taxon>
        <taxon>Metazoa</taxon>
        <taxon>Chordata</taxon>
        <taxon>Craniata</taxon>
        <taxon>Vertebrata</taxon>
        <taxon>Euteleostomi</taxon>
        <taxon>Amphibia</taxon>
        <taxon>Batrachia</taxon>
        <taxon>Anura</taxon>
        <taxon>Neobatrachia</taxon>
        <taxon>Ranoidea</taxon>
        <taxon>Ranidae</taxon>
        <taxon>Aquarana</taxon>
    </lineage>
</organism>
<proteinExistence type="predicted"/>